<keyword evidence="9" id="KW-1185">Reference proteome</keyword>
<dbReference type="Pfam" id="PF00270">
    <property type="entry name" value="DEAD"/>
    <property type="match status" value="1"/>
</dbReference>
<dbReference type="EMBL" id="QJJX01000012">
    <property type="protein sequence ID" value="PXX22289.1"/>
    <property type="molecule type" value="Genomic_DNA"/>
</dbReference>
<dbReference type="InterPro" id="IPR011545">
    <property type="entry name" value="DEAD/DEAH_box_helicase_dom"/>
</dbReference>
<dbReference type="InterPro" id="IPR050079">
    <property type="entry name" value="DEAD_box_RNA_helicase"/>
</dbReference>
<dbReference type="PROSITE" id="PS51194">
    <property type="entry name" value="HELICASE_CTER"/>
    <property type="match status" value="1"/>
</dbReference>
<dbReference type="InterPro" id="IPR014001">
    <property type="entry name" value="Helicase_ATP-bd"/>
</dbReference>
<protein>
    <submittedName>
        <fullName evidence="8">DbpA-like RNA binding protein</fullName>
    </submittedName>
</protein>
<dbReference type="GO" id="GO:0003676">
    <property type="term" value="F:nucleic acid binding"/>
    <property type="evidence" value="ECO:0007669"/>
    <property type="project" value="InterPro"/>
</dbReference>
<dbReference type="GO" id="GO:0005524">
    <property type="term" value="F:ATP binding"/>
    <property type="evidence" value="ECO:0007669"/>
    <property type="project" value="UniProtKB-KW"/>
</dbReference>
<dbReference type="SMART" id="SM00490">
    <property type="entry name" value="HELICc"/>
    <property type="match status" value="1"/>
</dbReference>
<dbReference type="Pfam" id="PF00271">
    <property type="entry name" value="Helicase_C"/>
    <property type="match status" value="1"/>
</dbReference>
<proteinExistence type="inferred from homology"/>
<sequence>MNKIDLAKAFQKLGVESLNKMQMATADAMKDGKGDVVVLSPTGTGKTLAYLLPLAEMINPHNDNVQAVVIVPGRELALQSQQVLADVGAVRGMACYGGRTAMEEHRALKQLRPQVVFATPGRLNDHLAKGNILADDVRLLVIDEFDKCLDMGFENEMRTALAALPRVQRRVLLSATNSPRIPLFVQSTKLTCIDFVDEAEKVKQRIAVYEVKSDSKDKLEALYRLLMAFNGDSTIVFLNHRESVERTNMFLMEKGFVTSLFHGGLEQDAREAALYRFSNGSANVLVCTDLASRGLDIDDVRHVVHYHLPETPDAYTHRIGRTARWDKRGNGYFILSSGEQIPEYVDTEVQPFALTDAVGMPQMPRMATLYIGKGKKDKISKGDILGFLCKKGHLNNDDIGRIDVKERYAYVAVSRNKVKRLLADVAGEKIKGVKTIVEEVK</sequence>
<evidence type="ECO:0000256" key="3">
    <source>
        <dbReference type="ARBA" id="ARBA00022806"/>
    </source>
</evidence>
<gene>
    <name evidence="8" type="ORF">EJ73_01279</name>
</gene>
<accession>A0A318HV60</accession>
<dbReference type="SUPFAM" id="SSF52540">
    <property type="entry name" value="P-loop containing nucleoside triphosphate hydrolases"/>
    <property type="match status" value="1"/>
</dbReference>
<dbReference type="InterPro" id="IPR001650">
    <property type="entry name" value="Helicase_C-like"/>
</dbReference>
<dbReference type="InterPro" id="IPR027417">
    <property type="entry name" value="P-loop_NTPase"/>
</dbReference>
<feature type="domain" description="Helicase ATP-binding" evidence="6">
    <location>
        <begin position="27"/>
        <end position="195"/>
    </location>
</feature>
<evidence type="ECO:0000259" key="6">
    <source>
        <dbReference type="PROSITE" id="PS51192"/>
    </source>
</evidence>
<reference evidence="8 9" key="1">
    <citation type="submission" date="2018-05" db="EMBL/GenBank/DDBJ databases">
        <title>Genomic Encyclopedia of Type Strains, Phase I: the one thousand microbial genomes (KMG-I) project.</title>
        <authorList>
            <person name="Kyrpides N."/>
        </authorList>
    </citation>
    <scope>NUCLEOTIDE SEQUENCE [LARGE SCALE GENOMIC DNA]</scope>
    <source>
        <strain evidence="8 9">DSM 15611</strain>
    </source>
</reference>
<comment type="similarity">
    <text evidence="5">Belongs to the DEAD box helicase family.</text>
</comment>
<dbReference type="CDD" id="cd18787">
    <property type="entry name" value="SF2_C_DEAD"/>
    <property type="match status" value="1"/>
</dbReference>
<evidence type="ECO:0000256" key="4">
    <source>
        <dbReference type="ARBA" id="ARBA00022840"/>
    </source>
</evidence>
<keyword evidence="3" id="KW-0347">Helicase</keyword>
<dbReference type="Gene3D" id="3.30.70.330">
    <property type="match status" value="1"/>
</dbReference>
<dbReference type="InterPro" id="IPR044742">
    <property type="entry name" value="DEAD/DEAH_RhlB"/>
</dbReference>
<evidence type="ECO:0000256" key="1">
    <source>
        <dbReference type="ARBA" id="ARBA00022741"/>
    </source>
</evidence>
<dbReference type="SMART" id="SM00487">
    <property type="entry name" value="DEXDc"/>
    <property type="match status" value="1"/>
</dbReference>
<dbReference type="Pfam" id="PF03880">
    <property type="entry name" value="DbpA"/>
    <property type="match status" value="1"/>
</dbReference>
<evidence type="ECO:0000313" key="8">
    <source>
        <dbReference type="EMBL" id="PXX22289.1"/>
    </source>
</evidence>
<feature type="domain" description="Helicase C-terminal" evidence="7">
    <location>
        <begin position="221"/>
        <end position="360"/>
    </location>
</feature>
<evidence type="ECO:0000256" key="5">
    <source>
        <dbReference type="ARBA" id="ARBA00038437"/>
    </source>
</evidence>
<dbReference type="RefSeq" id="WP_044075841.1">
    <property type="nucleotide sequence ID" value="NZ_BAIZ01000022.1"/>
</dbReference>
<keyword evidence="1" id="KW-0547">Nucleotide-binding</keyword>
<dbReference type="InterPro" id="IPR012677">
    <property type="entry name" value="Nucleotide-bd_a/b_plait_sf"/>
</dbReference>
<dbReference type="GO" id="GO:0005829">
    <property type="term" value="C:cytosol"/>
    <property type="evidence" value="ECO:0007669"/>
    <property type="project" value="TreeGrafter"/>
</dbReference>
<organism evidence="8 9">
    <name type="scientific">Hoylesella shahii DSM 15611 = JCM 12083</name>
    <dbReference type="NCBI Taxonomy" id="1122991"/>
    <lineage>
        <taxon>Bacteria</taxon>
        <taxon>Pseudomonadati</taxon>
        <taxon>Bacteroidota</taxon>
        <taxon>Bacteroidia</taxon>
        <taxon>Bacteroidales</taxon>
        <taxon>Prevotellaceae</taxon>
        <taxon>Hoylesella</taxon>
    </lineage>
</organism>
<evidence type="ECO:0000313" key="9">
    <source>
        <dbReference type="Proteomes" id="UP000248314"/>
    </source>
</evidence>
<dbReference type="GO" id="GO:0016787">
    <property type="term" value="F:hydrolase activity"/>
    <property type="evidence" value="ECO:0007669"/>
    <property type="project" value="UniProtKB-KW"/>
</dbReference>
<name>A0A318HV60_9BACT</name>
<dbReference type="CDD" id="cd00268">
    <property type="entry name" value="DEADc"/>
    <property type="match status" value="1"/>
</dbReference>
<dbReference type="Proteomes" id="UP000248314">
    <property type="component" value="Unassembled WGS sequence"/>
</dbReference>
<dbReference type="AlphaFoldDB" id="A0A318HV60"/>
<evidence type="ECO:0000256" key="2">
    <source>
        <dbReference type="ARBA" id="ARBA00022801"/>
    </source>
</evidence>
<dbReference type="PROSITE" id="PS51192">
    <property type="entry name" value="HELICASE_ATP_BIND_1"/>
    <property type="match status" value="1"/>
</dbReference>
<evidence type="ECO:0000259" key="7">
    <source>
        <dbReference type="PROSITE" id="PS51194"/>
    </source>
</evidence>
<keyword evidence="2" id="KW-0378">Hydrolase</keyword>
<dbReference type="Gene3D" id="3.40.50.300">
    <property type="entry name" value="P-loop containing nucleotide triphosphate hydrolases"/>
    <property type="match status" value="2"/>
</dbReference>
<dbReference type="STRING" id="1122991.GCA_000613445_01510"/>
<dbReference type="PANTHER" id="PTHR47959:SF1">
    <property type="entry name" value="ATP-DEPENDENT RNA HELICASE DBPA"/>
    <property type="match status" value="1"/>
</dbReference>
<dbReference type="GO" id="GO:0003724">
    <property type="term" value="F:RNA helicase activity"/>
    <property type="evidence" value="ECO:0007669"/>
    <property type="project" value="TreeGrafter"/>
</dbReference>
<keyword evidence="4" id="KW-0067">ATP-binding</keyword>
<comment type="caution">
    <text evidence="8">The sequence shown here is derived from an EMBL/GenBank/DDBJ whole genome shotgun (WGS) entry which is preliminary data.</text>
</comment>
<dbReference type="PANTHER" id="PTHR47959">
    <property type="entry name" value="ATP-DEPENDENT RNA HELICASE RHLE-RELATED"/>
    <property type="match status" value="1"/>
</dbReference>
<dbReference type="InterPro" id="IPR005580">
    <property type="entry name" value="DbpA/CsdA_RNA-bd_dom"/>
</dbReference>
<dbReference type="CDD" id="cd12252">
    <property type="entry name" value="RRM_DbpA"/>
    <property type="match status" value="1"/>
</dbReference>
<dbReference type="OrthoDB" id="9785240at2"/>